<organism evidence="3 4">
    <name type="scientific">Maricaulis maris</name>
    <dbReference type="NCBI Taxonomy" id="74318"/>
    <lineage>
        <taxon>Bacteria</taxon>
        <taxon>Pseudomonadati</taxon>
        <taxon>Pseudomonadota</taxon>
        <taxon>Alphaproteobacteria</taxon>
        <taxon>Maricaulales</taxon>
        <taxon>Maricaulaceae</taxon>
        <taxon>Maricaulis</taxon>
    </lineage>
</organism>
<evidence type="ECO:0000259" key="1">
    <source>
        <dbReference type="Pfam" id="PF00501"/>
    </source>
</evidence>
<dbReference type="Gene3D" id="3.30.300.30">
    <property type="match status" value="1"/>
</dbReference>
<dbReference type="AlphaFoldDB" id="A0A495D652"/>
<dbReference type="InterPro" id="IPR000873">
    <property type="entry name" value="AMP-dep_synth/lig_dom"/>
</dbReference>
<dbReference type="InterPro" id="IPR050237">
    <property type="entry name" value="ATP-dep_AMP-bd_enzyme"/>
</dbReference>
<feature type="domain" description="AMP-binding enzyme C-terminal" evidence="2">
    <location>
        <begin position="412"/>
        <end position="487"/>
    </location>
</feature>
<evidence type="ECO:0000259" key="2">
    <source>
        <dbReference type="Pfam" id="PF13193"/>
    </source>
</evidence>
<dbReference type="Pfam" id="PF13193">
    <property type="entry name" value="AMP-binding_C"/>
    <property type="match status" value="1"/>
</dbReference>
<sequence>MDIVTDITARRAALTPDRPAFHDVKSGEIVSFAALEDRCARAATLLADRGVGPGDRVAILCRNRVEFFEALFGCAKLGAILAPLNWRMPARELADLLADCAPSLLLTGAEDAATAAEAAQPHGTPLLDLEQDWPAARNAAEPHPGRPAWPGEETWYLIYTSGTTGRPKGVIQTYRMALVNYVNISQAIGLRDGDASLNFLPLFHTAGINLHTLPVLMAGGLNHILPGFEAGAVLDLINTGRLDVMLCVPAVYRELALHPDFATTDLTRLRHWACGGAPMPDVLIEQFAARGAVVCNGFGMTETGPTAFLMDREHALDKIGSVGKPQLLIDARIATPEGVPLPAGETGEVQFFGPGLTPGYWHCDSETAQLFTPDGWLKSGDLGRFDDEGYCYIAGRIKEMYISGGENVYPAEVENVLDEHPAILEAAVTGIADEKWGEVGCAHLILREGQSVSDEALRAWCRERMAAYKVPRHFLRSTDFPRTAAGKVQKHLLPRPEGVR</sequence>
<evidence type="ECO:0000313" key="3">
    <source>
        <dbReference type="EMBL" id="RKQ96440.1"/>
    </source>
</evidence>
<dbReference type="InterPro" id="IPR045851">
    <property type="entry name" value="AMP-bd_C_sf"/>
</dbReference>
<dbReference type="RefSeq" id="WP_170150412.1">
    <property type="nucleotide sequence ID" value="NZ_RBIM01000004.1"/>
</dbReference>
<dbReference type="GO" id="GO:0016878">
    <property type="term" value="F:acid-thiol ligase activity"/>
    <property type="evidence" value="ECO:0007669"/>
    <property type="project" value="UniProtKB-ARBA"/>
</dbReference>
<gene>
    <name evidence="3" type="ORF">C7435_1770</name>
</gene>
<proteinExistence type="predicted"/>
<protein>
    <submittedName>
        <fullName evidence="3">Fatty-acyl-CoA synthase</fullName>
    </submittedName>
</protein>
<evidence type="ECO:0000313" key="4">
    <source>
        <dbReference type="Proteomes" id="UP000273675"/>
    </source>
</evidence>
<comment type="caution">
    <text evidence="3">The sequence shown here is derived from an EMBL/GenBank/DDBJ whole genome shotgun (WGS) entry which is preliminary data.</text>
</comment>
<reference evidence="3 4" key="1">
    <citation type="submission" date="2018-10" db="EMBL/GenBank/DDBJ databases">
        <title>Genomic Encyclopedia of Type Strains, Phase IV (KMG-IV): sequencing the most valuable type-strain genomes for metagenomic binning, comparative biology and taxonomic classification.</title>
        <authorList>
            <person name="Goeker M."/>
        </authorList>
    </citation>
    <scope>NUCLEOTIDE SEQUENCE [LARGE SCALE GENOMIC DNA]</scope>
    <source>
        <strain evidence="3 4">DSM 4734</strain>
    </source>
</reference>
<dbReference type="CDD" id="cd17631">
    <property type="entry name" value="FACL_FadD13-like"/>
    <property type="match status" value="1"/>
</dbReference>
<dbReference type="InterPro" id="IPR042099">
    <property type="entry name" value="ANL_N_sf"/>
</dbReference>
<dbReference type="SUPFAM" id="SSF56801">
    <property type="entry name" value="Acetyl-CoA synthetase-like"/>
    <property type="match status" value="1"/>
</dbReference>
<dbReference type="Gene3D" id="3.40.50.12780">
    <property type="entry name" value="N-terminal domain of ligase-like"/>
    <property type="match status" value="1"/>
</dbReference>
<dbReference type="PANTHER" id="PTHR43767:SF1">
    <property type="entry name" value="NONRIBOSOMAL PEPTIDE SYNTHASE PES1 (EUROFUNG)-RELATED"/>
    <property type="match status" value="1"/>
</dbReference>
<accession>A0A495D652</accession>
<dbReference type="PROSITE" id="PS00455">
    <property type="entry name" value="AMP_BINDING"/>
    <property type="match status" value="1"/>
</dbReference>
<dbReference type="InterPro" id="IPR025110">
    <property type="entry name" value="AMP-bd_C"/>
</dbReference>
<feature type="domain" description="AMP-dependent synthetase/ligase" evidence="1">
    <location>
        <begin position="10"/>
        <end position="361"/>
    </location>
</feature>
<name>A0A495D652_9PROT</name>
<dbReference type="EMBL" id="RBIM01000004">
    <property type="protein sequence ID" value="RKQ96440.1"/>
    <property type="molecule type" value="Genomic_DNA"/>
</dbReference>
<dbReference type="PANTHER" id="PTHR43767">
    <property type="entry name" value="LONG-CHAIN-FATTY-ACID--COA LIGASE"/>
    <property type="match status" value="1"/>
</dbReference>
<dbReference type="InterPro" id="IPR020845">
    <property type="entry name" value="AMP-binding_CS"/>
</dbReference>
<dbReference type="Pfam" id="PF00501">
    <property type="entry name" value="AMP-binding"/>
    <property type="match status" value="1"/>
</dbReference>
<dbReference type="Proteomes" id="UP000273675">
    <property type="component" value="Unassembled WGS sequence"/>
</dbReference>